<comment type="function">
    <text evidence="7">Catalyzes the formation of phosphoribosylamine from phosphoribosylpyrophosphate (PRPP) and glutamine.</text>
</comment>
<feature type="binding site" evidence="7">
    <location>
        <position position="356"/>
    </location>
    <ligand>
        <name>Mg(2+)</name>
        <dbReference type="ChEBI" id="CHEBI:18420"/>
    </ligand>
</feature>
<comment type="caution">
    <text evidence="10">The sequence shown here is derived from an EMBL/GenBank/DDBJ whole genome shotgun (WGS) entry which is preliminary data.</text>
</comment>
<feature type="binding site" evidence="7">
    <location>
        <position position="294"/>
    </location>
    <ligand>
        <name>Mg(2+)</name>
        <dbReference type="ChEBI" id="CHEBI:18420"/>
    </ligand>
</feature>
<comment type="catalytic activity">
    <reaction evidence="7 8">
        <text>5-phospho-beta-D-ribosylamine + L-glutamate + diphosphate = 5-phospho-alpha-D-ribose 1-diphosphate + L-glutamine + H2O</text>
        <dbReference type="Rhea" id="RHEA:14905"/>
        <dbReference type="ChEBI" id="CHEBI:15377"/>
        <dbReference type="ChEBI" id="CHEBI:29985"/>
        <dbReference type="ChEBI" id="CHEBI:33019"/>
        <dbReference type="ChEBI" id="CHEBI:58017"/>
        <dbReference type="ChEBI" id="CHEBI:58359"/>
        <dbReference type="ChEBI" id="CHEBI:58681"/>
        <dbReference type="EC" id="2.4.2.14"/>
    </reaction>
</comment>
<keyword evidence="11" id="KW-1185">Reference proteome</keyword>
<comment type="cofactor">
    <cofactor evidence="7">
        <name>[4Fe-4S] cluster</name>
        <dbReference type="ChEBI" id="CHEBI:49883"/>
    </cofactor>
    <text evidence="7">Binds 1 [4Fe-4S] cluster per subunit.</text>
</comment>
<evidence type="ECO:0000256" key="3">
    <source>
        <dbReference type="ARBA" id="ARBA00022676"/>
    </source>
</evidence>
<organism evidence="10 11">
    <name type="scientific">Clostridium aestuarii</name>
    <dbReference type="NCBI Taxonomy" id="338193"/>
    <lineage>
        <taxon>Bacteria</taxon>
        <taxon>Bacillati</taxon>
        <taxon>Bacillota</taxon>
        <taxon>Clostridia</taxon>
        <taxon>Eubacteriales</taxon>
        <taxon>Clostridiaceae</taxon>
        <taxon>Clostridium</taxon>
    </lineage>
</organism>
<gene>
    <name evidence="7 10" type="primary">purF</name>
    <name evidence="10" type="ORF">OW763_15925</name>
</gene>
<comment type="pathway">
    <text evidence="1 7 8">Purine metabolism; IMP biosynthesis via de novo pathway; N(1)-(5-phospho-D-ribosyl)glycinamide from 5-phospho-alpha-D-ribose 1-diphosphate: step 1/2.</text>
</comment>
<name>A0ABT4D3I6_9CLOT</name>
<feature type="binding site" evidence="7">
    <location>
        <position position="357"/>
    </location>
    <ligand>
        <name>Mg(2+)</name>
        <dbReference type="ChEBI" id="CHEBI:18420"/>
    </ligand>
</feature>
<dbReference type="InterPro" id="IPR000836">
    <property type="entry name" value="PRTase_dom"/>
</dbReference>
<dbReference type="EC" id="2.4.2.14" evidence="7"/>
<dbReference type="InterPro" id="IPR029055">
    <property type="entry name" value="Ntn_hydrolases_N"/>
</dbReference>
<evidence type="ECO:0000259" key="9">
    <source>
        <dbReference type="PROSITE" id="PS51278"/>
    </source>
</evidence>
<feature type="domain" description="Glutamine amidotransferase type-2" evidence="9">
    <location>
        <begin position="11"/>
        <end position="231"/>
    </location>
</feature>
<feature type="binding site" evidence="7">
    <location>
        <position position="443"/>
    </location>
    <ligand>
        <name>[4Fe-4S] cluster</name>
        <dbReference type="ChEBI" id="CHEBI:49883"/>
    </ligand>
</feature>
<evidence type="ECO:0000256" key="4">
    <source>
        <dbReference type="ARBA" id="ARBA00022679"/>
    </source>
</evidence>
<feature type="active site" description="Nucleophile" evidence="7">
    <location>
        <position position="11"/>
    </location>
</feature>
<dbReference type="GO" id="GO:0004044">
    <property type="term" value="F:amidophosphoribosyltransferase activity"/>
    <property type="evidence" value="ECO:0007669"/>
    <property type="project" value="UniProtKB-EC"/>
</dbReference>
<evidence type="ECO:0000313" key="11">
    <source>
        <dbReference type="Proteomes" id="UP001078443"/>
    </source>
</evidence>
<dbReference type="Proteomes" id="UP001078443">
    <property type="component" value="Unassembled WGS sequence"/>
</dbReference>
<keyword evidence="3 7" id="KW-0328">Glycosyltransferase</keyword>
<accession>A0ABT4D3I6</accession>
<reference evidence="10" key="1">
    <citation type="submission" date="2022-12" db="EMBL/GenBank/DDBJ databases">
        <authorList>
            <person name="Wang J."/>
        </authorList>
    </citation>
    <scope>NUCLEOTIDE SEQUENCE</scope>
    <source>
        <strain evidence="10">HY-45-18</strain>
    </source>
</reference>
<protein>
    <recommendedName>
        <fullName evidence="7">Amidophosphoribosyltransferase</fullName>
        <shortName evidence="7">ATase</shortName>
        <ecNumber evidence="7">2.4.2.14</ecNumber>
    </recommendedName>
    <alternativeName>
        <fullName evidence="7">Glutamine phosphoribosylpyrophosphate amidotransferase</fullName>
        <shortName evidence="7">GPATase</shortName>
    </alternativeName>
</protein>
<dbReference type="Pfam" id="PF00156">
    <property type="entry name" value="Pribosyltran"/>
    <property type="match status" value="1"/>
</dbReference>
<keyword evidence="4 7" id="KW-0808">Transferase</keyword>
<keyword evidence="7" id="KW-0460">Magnesium</keyword>
<dbReference type="RefSeq" id="WP_268042479.1">
    <property type="nucleotide sequence ID" value="NZ_JAPQER010000011.1"/>
</dbReference>
<dbReference type="CDD" id="cd00715">
    <property type="entry name" value="GPATase_N"/>
    <property type="match status" value="1"/>
</dbReference>
<dbReference type="PIRSF" id="PIRSF000485">
    <property type="entry name" value="Amd_phspho_trans"/>
    <property type="match status" value="1"/>
</dbReference>
<feature type="binding site" evidence="7">
    <location>
        <position position="446"/>
    </location>
    <ligand>
        <name>[4Fe-4S] cluster</name>
        <dbReference type="ChEBI" id="CHEBI:49883"/>
    </ligand>
</feature>
<dbReference type="SUPFAM" id="SSF56235">
    <property type="entry name" value="N-terminal nucleophile aminohydrolases (Ntn hydrolases)"/>
    <property type="match status" value="1"/>
</dbReference>
<dbReference type="Gene3D" id="3.60.20.10">
    <property type="entry name" value="Glutamine Phosphoribosylpyrophosphate, subunit 1, domain 1"/>
    <property type="match status" value="1"/>
</dbReference>
<keyword evidence="7" id="KW-0411">Iron-sulfur</keyword>
<dbReference type="InterPro" id="IPR005854">
    <property type="entry name" value="PurF"/>
</dbReference>
<keyword evidence="7" id="KW-0408">Iron</keyword>
<proteinExistence type="inferred from homology"/>
<keyword evidence="7" id="KW-0004">4Fe-4S</keyword>
<dbReference type="InterPro" id="IPR029057">
    <property type="entry name" value="PRTase-like"/>
</dbReference>
<dbReference type="Pfam" id="PF13537">
    <property type="entry name" value="GATase_7"/>
    <property type="match status" value="1"/>
</dbReference>
<keyword evidence="7" id="KW-0479">Metal-binding</keyword>
<evidence type="ECO:0000256" key="7">
    <source>
        <dbReference type="HAMAP-Rule" id="MF_01931"/>
    </source>
</evidence>
<dbReference type="PROSITE" id="PS51278">
    <property type="entry name" value="GATASE_TYPE_2"/>
    <property type="match status" value="1"/>
</dbReference>
<evidence type="ECO:0000256" key="2">
    <source>
        <dbReference type="ARBA" id="ARBA00010138"/>
    </source>
</evidence>
<dbReference type="PANTHER" id="PTHR11907">
    <property type="entry name" value="AMIDOPHOSPHORIBOSYLTRANSFERASE"/>
    <property type="match status" value="1"/>
</dbReference>
<evidence type="ECO:0000256" key="1">
    <source>
        <dbReference type="ARBA" id="ARBA00005209"/>
    </source>
</evidence>
<dbReference type="Gene3D" id="3.40.50.2020">
    <property type="match status" value="1"/>
</dbReference>
<dbReference type="EMBL" id="JAPQER010000011">
    <property type="protein sequence ID" value="MCY6485809.1"/>
    <property type="molecule type" value="Genomic_DNA"/>
</dbReference>
<feature type="binding site" evidence="7">
    <location>
        <position position="247"/>
    </location>
    <ligand>
        <name>[4Fe-4S] cluster</name>
        <dbReference type="ChEBI" id="CHEBI:49883"/>
    </ligand>
</feature>
<keyword evidence="6 7" id="KW-0315">Glutamine amidotransferase</keyword>
<dbReference type="SUPFAM" id="SSF53271">
    <property type="entry name" value="PRTase-like"/>
    <property type="match status" value="1"/>
</dbReference>
<dbReference type="InterPro" id="IPR017932">
    <property type="entry name" value="GATase_2_dom"/>
</dbReference>
<dbReference type="InterPro" id="IPR035584">
    <property type="entry name" value="PurF_N"/>
</dbReference>
<evidence type="ECO:0000256" key="5">
    <source>
        <dbReference type="ARBA" id="ARBA00022755"/>
    </source>
</evidence>
<evidence type="ECO:0000256" key="8">
    <source>
        <dbReference type="PIRNR" id="PIRNR000485"/>
    </source>
</evidence>
<dbReference type="CDD" id="cd06223">
    <property type="entry name" value="PRTases_typeI"/>
    <property type="match status" value="1"/>
</dbReference>
<keyword evidence="5 7" id="KW-0658">Purine biosynthesis</keyword>
<comment type="cofactor">
    <cofactor evidence="7">
        <name>Mg(2+)</name>
        <dbReference type="ChEBI" id="CHEBI:18420"/>
    </cofactor>
    <text evidence="7">Binds 1 Mg(2+) ion per subunit.</text>
</comment>
<sequence length="454" mass="49934">MKDIDKFEEECGVFGVFSKEEIDISHLTYYGLFALQHRGQESAGIAISNKKKLSCYKNMGLVADVFDEKILSSMKGNSAIGHVRYSTTGDSNVINAQPILCDFKLGKIAIAHNGNLLNISKLKEFLKDKGTAFQTTTDSEIILNLIARQADKSIEDAVISAIKVIKGSYALAILTEDKLIGVRDPNGIRPLCIGKINESYIICSESCALNSVGAKFVRDVMPGEMVVIDNEGIKSIYYSKNKKCAVCAFEYIYFAREDSIIDGIDVYLARSLAGKHLYKETPVEGDVVIGVPDSGIPAAIGYSKASGIPYQLGFIKNRYIGRTFIVPSQKIREKSVSIKLNPIKRNIAGKRVIVVDDSLVRGTTSRQIVKSLRKCGAREVHFRVASPMVKHCCELGIDIFNKKEIVGSSMKIDEIKKFIGADSLGYLSIDGLLKVFEKNEGFCLGCFNGNYPVK</sequence>
<dbReference type="NCBIfam" id="TIGR01134">
    <property type="entry name" value="purF"/>
    <property type="match status" value="1"/>
</dbReference>
<evidence type="ECO:0000313" key="10">
    <source>
        <dbReference type="EMBL" id="MCY6485809.1"/>
    </source>
</evidence>
<dbReference type="HAMAP" id="MF_01931">
    <property type="entry name" value="PurF"/>
    <property type="match status" value="1"/>
</dbReference>
<evidence type="ECO:0000256" key="6">
    <source>
        <dbReference type="ARBA" id="ARBA00022962"/>
    </source>
</evidence>
<feature type="binding site" evidence="7">
    <location>
        <position position="393"/>
    </location>
    <ligand>
        <name>[4Fe-4S] cluster</name>
        <dbReference type="ChEBI" id="CHEBI:49883"/>
    </ligand>
</feature>
<comment type="similarity">
    <text evidence="2 7 8">In the C-terminal section; belongs to the purine/pyrimidine phosphoribosyltransferase family.</text>
</comment>